<sequence length="335" mass="35692">MNRHEARLTTDVERAARVLRAGGLIGLPTETVYGLGADARNADALAEIFSAKRRPVDHPLIVHIRHRDQIAQWSREVPSAAWRLAEAFWPGPLTLVLPRLPGVPDQVTGGLDTVALRVPAHPLALAVLEKFGDGVAAPSANRHGRVSPTTAQHVLAELGDAVDVVLDGGPCQVGIESTIVDFPEAGPRILRPGRITADDLQRATGLAPVARLAPEVRRPGAMTSHYAPRAKVVLTTPTELAGVVEAWRRRGARAGVLSAQPPTRLPADVTWLSLGSASEEQARRLYARLREADALALDVLVVVTPPDEGLGIALRDRLLRAAGLGDGRVFEGGTD</sequence>
<dbReference type="PANTHER" id="PTHR17490">
    <property type="entry name" value="SUA5"/>
    <property type="match status" value="1"/>
</dbReference>
<dbReference type="Gene3D" id="3.90.870.10">
    <property type="entry name" value="DHBP synthase"/>
    <property type="match status" value="1"/>
</dbReference>
<feature type="binding site" evidence="14">
    <location>
        <position position="113"/>
    </location>
    <ligand>
        <name>ATP</name>
        <dbReference type="ChEBI" id="CHEBI:30616"/>
    </ligand>
</feature>
<feature type="binding site" evidence="14">
    <location>
        <position position="54"/>
    </location>
    <ligand>
        <name>ATP</name>
        <dbReference type="ChEBI" id="CHEBI:30616"/>
    </ligand>
</feature>
<dbReference type="Gene3D" id="3.40.50.11030">
    <property type="entry name" value="Threonylcarbamoyl-AMP synthase, C-terminal domain"/>
    <property type="match status" value="1"/>
</dbReference>
<evidence type="ECO:0000256" key="6">
    <source>
        <dbReference type="ARBA" id="ARBA00022679"/>
    </source>
</evidence>
<name>A0AAU7QQV6_9GAMM</name>
<reference evidence="16" key="1">
    <citation type="submission" date="2024-06" db="EMBL/GenBank/DDBJ databases">
        <authorList>
            <person name="Sun Y."/>
        </authorList>
    </citation>
    <scope>NUCLEOTIDE SEQUENCE</scope>
    <source>
        <strain evidence="16">IGA1.0</strain>
    </source>
</reference>
<comment type="function">
    <text evidence="13">Required for the formation of a threonylcarbamoyl group on adenosine at position 37 (t(6)A37) in tRNAs that read codons beginning with adenine.</text>
</comment>
<dbReference type="EC" id="2.7.7.87" evidence="3 13"/>
<feature type="binding site" evidence="14">
    <location>
        <position position="191"/>
    </location>
    <ligand>
        <name>ATP</name>
        <dbReference type="ChEBI" id="CHEBI:30616"/>
    </ligand>
</feature>
<dbReference type="GO" id="GO:0003725">
    <property type="term" value="F:double-stranded RNA binding"/>
    <property type="evidence" value="ECO:0007669"/>
    <property type="project" value="UniProtKB-UniRule"/>
</dbReference>
<dbReference type="Pfam" id="PF03481">
    <property type="entry name" value="Sua5_C"/>
    <property type="match status" value="1"/>
</dbReference>
<feature type="binding site" evidence="14">
    <location>
        <position position="147"/>
    </location>
    <ligand>
        <name>ATP</name>
        <dbReference type="ChEBI" id="CHEBI:30616"/>
    </ligand>
</feature>
<dbReference type="InterPro" id="IPR017945">
    <property type="entry name" value="DHBP_synth_RibB-like_a/b_dom"/>
</dbReference>
<dbReference type="GO" id="GO:0006450">
    <property type="term" value="P:regulation of translational fidelity"/>
    <property type="evidence" value="ECO:0007669"/>
    <property type="project" value="TreeGrafter"/>
</dbReference>
<keyword evidence="10 13" id="KW-0067">ATP-binding</keyword>
<feature type="binding site" evidence="14">
    <location>
        <position position="137"/>
    </location>
    <ligand>
        <name>L-threonine</name>
        <dbReference type="ChEBI" id="CHEBI:57926"/>
    </ligand>
</feature>
<feature type="binding site" evidence="14">
    <location>
        <position position="31"/>
    </location>
    <ligand>
        <name>L-threonine</name>
        <dbReference type="ChEBI" id="CHEBI:57926"/>
    </ligand>
</feature>
<dbReference type="PANTHER" id="PTHR17490:SF16">
    <property type="entry name" value="THREONYLCARBAMOYL-AMP SYNTHASE"/>
    <property type="match status" value="1"/>
</dbReference>
<gene>
    <name evidence="16" type="ORF">ABNK63_05705</name>
</gene>
<feature type="binding site" evidence="14">
    <location>
        <position position="117"/>
    </location>
    <ligand>
        <name>L-threonine</name>
        <dbReference type="ChEBI" id="CHEBI:57926"/>
    </ligand>
</feature>
<evidence type="ECO:0000256" key="3">
    <source>
        <dbReference type="ARBA" id="ARBA00012584"/>
    </source>
</evidence>
<evidence type="ECO:0000256" key="13">
    <source>
        <dbReference type="PIRNR" id="PIRNR004930"/>
    </source>
</evidence>
<feature type="binding site" evidence="14">
    <location>
        <position position="226"/>
    </location>
    <ligand>
        <name>ATP</name>
        <dbReference type="ChEBI" id="CHEBI:30616"/>
    </ligand>
</feature>
<keyword evidence="8 13" id="KW-0548">Nucleotidyltransferase</keyword>
<evidence type="ECO:0000256" key="7">
    <source>
        <dbReference type="ARBA" id="ARBA00022694"/>
    </source>
</evidence>
<dbReference type="SUPFAM" id="SSF55821">
    <property type="entry name" value="YrdC/RibB"/>
    <property type="match status" value="1"/>
</dbReference>
<keyword evidence="6 13" id="KW-0808">Transferase</keyword>
<dbReference type="PIRSF" id="PIRSF004930">
    <property type="entry name" value="Tln_factor_SUA5"/>
    <property type="match status" value="1"/>
</dbReference>
<evidence type="ECO:0000256" key="2">
    <source>
        <dbReference type="ARBA" id="ARBA00007663"/>
    </source>
</evidence>
<organism evidence="16">
    <name type="scientific">Rhodanobacter sp. IGA1.0</name>
    <dbReference type="NCBI Taxonomy" id="3158582"/>
    <lineage>
        <taxon>Bacteria</taxon>
        <taxon>Pseudomonadati</taxon>
        <taxon>Pseudomonadota</taxon>
        <taxon>Gammaproteobacteria</taxon>
        <taxon>Lysobacterales</taxon>
        <taxon>Rhodanobacteraceae</taxon>
        <taxon>Rhodanobacter</taxon>
    </lineage>
</organism>
<evidence type="ECO:0000256" key="1">
    <source>
        <dbReference type="ARBA" id="ARBA00004496"/>
    </source>
</evidence>
<evidence type="ECO:0000256" key="4">
    <source>
        <dbReference type="ARBA" id="ARBA00015492"/>
    </source>
</evidence>
<feature type="domain" description="YrdC-like" evidence="15">
    <location>
        <begin position="9"/>
        <end position="195"/>
    </location>
</feature>
<feature type="binding site" evidence="14">
    <location>
        <position position="139"/>
    </location>
    <ligand>
        <name>ATP</name>
        <dbReference type="ChEBI" id="CHEBI:30616"/>
    </ligand>
</feature>
<feature type="binding site" evidence="14">
    <location>
        <position position="63"/>
    </location>
    <ligand>
        <name>ATP</name>
        <dbReference type="ChEBI" id="CHEBI:30616"/>
    </ligand>
</feature>
<dbReference type="InterPro" id="IPR038385">
    <property type="entry name" value="Sua5/YwlC_C"/>
</dbReference>
<dbReference type="InterPro" id="IPR050156">
    <property type="entry name" value="TC-AMP_synthase_SUA5"/>
</dbReference>
<evidence type="ECO:0000256" key="9">
    <source>
        <dbReference type="ARBA" id="ARBA00022741"/>
    </source>
</evidence>
<evidence type="ECO:0000256" key="8">
    <source>
        <dbReference type="ARBA" id="ARBA00022695"/>
    </source>
</evidence>
<accession>A0AAU7QQV6</accession>
<comment type="subcellular location">
    <subcellularLocation>
        <location evidence="1 13">Cytoplasm</location>
    </subcellularLocation>
</comment>
<feature type="binding site" evidence="14">
    <location>
        <position position="177"/>
    </location>
    <ligand>
        <name>L-threonine</name>
        <dbReference type="ChEBI" id="CHEBI:57926"/>
    </ligand>
</feature>
<keyword evidence="5 13" id="KW-0963">Cytoplasm</keyword>
<dbReference type="GO" id="GO:0008033">
    <property type="term" value="P:tRNA processing"/>
    <property type="evidence" value="ECO:0007669"/>
    <property type="project" value="UniProtKB-KW"/>
</dbReference>
<evidence type="ECO:0000256" key="11">
    <source>
        <dbReference type="ARBA" id="ARBA00029774"/>
    </source>
</evidence>
<protein>
    <recommendedName>
        <fullName evidence="4 13">Threonylcarbamoyl-AMP synthase</fullName>
        <shortName evidence="13">TC-AMP synthase</shortName>
        <ecNumber evidence="3 13">2.7.7.87</ecNumber>
    </recommendedName>
    <alternativeName>
        <fullName evidence="11 13">L-threonylcarbamoyladenylate synthase</fullName>
    </alternativeName>
</protein>
<dbReference type="Pfam" id="PF01300">
    <property type="entry name" value="Sua5_yciO_yrdC"/>
    <property type="match status" value="1"/>
</dbReference>
<dbReference type="PROSITE" id="PS51163">
    <property type="entry name" value="YRDC"/>
    <property type="match status" value="1"/>
</dbReference>
<evidence type="ECO:0000256" key="12">
    <source>
        <dbReference type="ARBA" id="ARBA00048366"/>
    </source>
</evidence>
<dbReference type="FunFam" id="3.90.870.10:FF:000009">
    <property type="entry name" value="Threonylcarbamoyl-AMP synthase, putative"/>
    <property type="match status" value="1"/>
</dbReference>
<dbReference type="EMBL" id="CP157948">
    <property type="protein sequence ID" value="XBS91133.1"/>
    <property type="molecule type" value="Genomic_DNA"/>
</dbReference>
<evidence type="ECO:0000259" key="15">
    <source>
        <dbReference type="PROSITE" id="PS51163"/>
    </source>
</evidence>
<dbReference type="InterPro" id="IPR005145">
    <property type="entry name" value="Sua5_C"/>
</dbReference>
<comment type="catalytic activity">
    <reaction evidence="12 13">
        <text>L-threonine + hydrogencarbonate + ATP = L-threonylcarbamoyladenylate + diphosphate + H2O</text>
        <dbReference type="Rhea" id="RHEA:36407"/>
        <dbReference type="ChEBI" id="CHEBI:15377"/>
        <dbReference type="ChEBI" id="CHEBI:17544"/>
        <dbReference type="ChEBI" id="CHEBI:30616"/>
        <dbReference type="ChEBI" id="CHEBI:33019"/>
        <dbReference type="ChEBI" id="CHEBI:57926"/>
        <dbReference type="ChEBI" id="CHEBI:73682"/>
        <dbReference type="EC" id="2.7.7.87"/>
    </reaction>
</comment>
<dbReference type="InterPro" id="IPR006070">
    <property type="entry name" value="Sua5-like_dom"/>
</dbReference>
<dbReference type="GO" id="GO:0005737">
    <property type="term" value="C:cytoplasm"/>
    <property type="evidence" value="ECO:0007669"/>
    <property type="project" value="UniProtKB-SubCell"/>
</dbReference>
<proteinExistence type="inferred from homology"/>
<dbReference type="GO" id="GO:0005524">
    <property type="term" value="F:ATP binding"/>
    <property type="evidence" value="ECO:0007669"/>
    <property type="project" value="UniProtKB-UniRule"/>
</dbReference>
<dbReference type="NCBIfam" id="TIGR00057">
    <property type="entry name" value="L-threonylcarbamoyladenylate synthase"/>
    <property type="match status" value="1"/>
</dbReference>
<keyword evidence="9 13" id="KW-0547">Nucleotide-binding</keyword>
<evidence type="ECO:0000256" key="5">
    <source>
        <dbReference type="ARBA" id="ARBA00022490"/>
    </source>
</evidence>
<evidence type="ECO:0000313" key="16">
    <source>
        <dbReference type="EMBL" id="XBS91133.1"/>
    </source>
</evidence>
<evidence type="ECO:0000256" key="10">
    <source>
        <dbReference type="ARBA" id="ARBA00022840"/>
    </source>
</evidence>
<comment type="similarity">
    <text evidence="2 13">Belongs to the SUA5 family.</text>
</comment>
<dbReference type="GO" id="GO:0000049">
    <property type="term" value="F:tRNA binding"/>
    <property type="evidence" value="ECO:0007669"/>
    <property type="project" value="TreeGrafter"/>
</dbReference>
<keyword evidence="7 13" id="KW-0819">tRNA processing</keyword>
<dbReference type="InterPro" id="IPR010923">
    <property type="entry name" value="T(6)A37_SUA5"/>
</dbReference>
<dbReference type="GO" id="GO:0061710">
    <property type="term" value="F:L-threonylcarbamoyladenylate synthase"/>
    <property type="evidence" value="ECO:0007669"/>
    <property type="project" value="UniProtKB-EC"/>
</dbReference>
<evidence type="ECO:0000256" key="14">
    <source>
        <dbReference type="PIRSR" id="PIRSR004930-1"/>
    </source>
</evidence>
<dbReference type="AlphaFoldDB" id="A0AAU7QQV6"/>
<dbReference type="RefSeq" id="WP_007804665.1">
    <property type="nucleotide sequence ID" value="NZ_CP157948.1"/>
</dbReference>